<dbReference type="InterPro" id="IPR050425">
    <property type="entry name" value="NAD(P)_dehydrat-like"/>
</dbReference>
<evidence type="ECO:0000259" key="3">
    <source>
        <dbReference type="Pfam" id="PF01370"/>
    </source>
</evidence>
<sequence>MANNDTEQRKVLVTGGTGYIAGELIAQLLARGWRVNATVRSLGKSERIMRERFPDAGDSLRLFEAELMSDAGWAEANHGCTHVAHVASPIAAATPKDENDMIVPAREGTLRALRFAKEAGVKRFVQTSSMAAVAYGRSEKSYIVDESDWTDISHPDVYPYVKSKTISERAARDWVAENAPEMEFVSVNPSMVLGPVHSADFSASVEAVKQVLDGSMPMAPDLGFAVVDTRDVAQLHVKCLEEPGLGGERFLAAGRFMKIIEIAGVLRDGLPSAQTRKVPKRIMPNLMVKVLALFNPGVASIKSEIGKSRHVDASHAKDRLGWQTRPEEESILDCAKSLIAHGVVKV</sequence>
<feature type="domain" description="NAD-dependent epimerase/dehydratase" evidence="3">
    <location>
        <begin position="11"/>
        <end position="243"/>
    </location>
</feature>
<dbReference type="EC" id="1.1.1.219" evidence="4"/>
<evidence type="ECO:0000256" key="1">
    <source>
        <dbReference type="ARBA" id="ARBA00023002"/>
    </source>
</evidence>
<dbReference type="Pfam" id="PF01370">
    <property type="entry name" value="Epimerase"/>
    <property type="match status" value="1"/>
</dbReference>
<keyword evidence="1 4" id="KW-0560">Oxidoreductase</keyword>
<dbReference type="Gene3D" id="3.40.50.720">
    <property type="entry name" value="NAD(P)-binding Rossmann-like Domain"/>
    <property type="match status" value="1"/>
</dbReference>
<dbReference type="SUPFAM" id="SSF51735">
    <property type="entry name" value="NAD(P)-binding Rossmann-fold domains"/>
    <property type="match status" value="1"/>
</dbReference>
<evidence type="ECO:0000256" key="2">
    <source>
        <dbReference type="ARBA" id="ARBA00023445"/>
    </source>
</evidence>
<dbReference type="GO" id="GO:0045552">
    <property type="term" value="F:dihydroflavanol 4-reductase activity"/>
    <property type="evidence" value="ECO:0007669"/>
    <property type="project" value="UniProtKB-EC"/>
</dbReference>
<evidence type="ECO:0000313" key="4">
    <source>
        <dbReference type="EMBL" id="RDC59634.1"/>
    </source>
</evidence>
<accession>A0A369Q4I0</accession>
<gene>
    <name evidence="4" type="ORF">HME9302_00824</name>
</gene>
<proteinExistence type="inferred from homology"/>
<dbReference type="EMBL" id="QBKA01000002">
    <property type="protein sequence ID" value="RDC59634.1"/>
    <property type="molecule type" value="Genomic_DNA"/>
</dbReference>
<dbReference type="OrthoDB" id="9778052at2"/>
<comment type="caution">
    <text evidence="4">The sequence shown here is derived from an EMBL/GenBank/DDBJ whole genome shotgun (WGS) entry which is preliminary data.</text>
</comment>
<reference evidence="4 5" key="1">
    <citation type="submission" date="2018-04" db="EMBL/GenBank/DDBJ databases">
        <title>Altererythrobacter sp. HME9302 genome sequencing and assembly.</title>
        <authorList>
            <person name="Kang H."/>
            <person name="Kim H."/>
            <person name="Joh K."/>
        </authorList>
    </citation>
    <scope>NUCLEOTIDE SEQUENCE [LARGE SCALE GENOMIC DNA]</scope>
    <source>
        <strain evidence="4 5">HME9302</strain>
    </source>
</reference>
<protein>
    <submittedName>
        <fullName evidence="4">Dihydrokaempferol 4-reductase</fullName>
        <ecNumber evidence="4">1.1.1.219</ecNumber>
    </submittedName>
</protein>
<evidence type="ECO:0000313" key="5">
    <source>
        <dbReference type="Proteomes" id="UP000253727"/>
    </source>
</evidence>
<dbReference type="PANTHER" id="PTHR10366">
    <property type="entry name" value="NAD DEPENDENT EPIMERASE/DEHYDRATASE"/>
    <property type="match status" value="1"/>
</dbReference>
<name>A0A369Q4I0_9SPHN</name>
<dbReference type="InterPro" id="IPR036291">
    <property type="entry name" value="NAD(P)-bd_dom_sf"/>
</dbReference>
<keyword evidence="5" id="KW-1185">Reference proteome</keyword>
<dbReference type="InterPro" id="IPR001509">
    <property type="entry name" value="Epimerase_deHydtase"/>
</dbReference>
<organism evidence="4 5">
    <name type="scientific">Alteripontixanthobacter maritimus</name>
    <dbReference type="NCBI Taxonomy" id="2161824"/>
    <lineage>
        <taxon>Bacteria</taxon>
        <taxon>Pseudomonadati</taxon>
        <taxon>Pseudomonadota</taxon>
        <taxon>Alphaproteobacteria</taxon>
        <taxon>Sphingomonadales</taxon>
        <taxon>Erythrobacteraceae</taxon>
        <taxon>Alteripontixanthobacter</taxon>
    </lineage>
</organism>
<dbReference type="FunFam" id="3.40.50.720:FF:000336">
    <property type="entry name" value="Aldehyde reductase"/>
    <property type="match status" value="1"/>
</dbReference>
<dbReference type="RefSeq" id="WP_115365955.1">
    <property type="nucleotide sequence ID" value="NZ_QBKA01000002.1"/>
</dbReference>
<dbReference type="AlphaFoldDB" id="A0A369Q4I0"/>
<comment type="similarity">
    <text evidence="2">Belongs to the NAD(P)-dependent epimerase/dehydratase family. Dihydroflavonol-4-reductase subfamily.</text>
</comment>
<dbReference type="PANTHER" id="PTHR10366:SF564">
    <property type="entry name" value="STEROL-4-ALPHA-CARBOXYLATE 3-DEHYDROGENASE, DECARBOXYLATING"/>
    <property type="match status" value="1"/>
</dbReference>
<dbReference type="Proteomes" id="UP000253727">
    <property type="component" value="Unassembled WGS sequence"/>
</dbReference>